<dbReference type="Gene3D" id="3.40.50.1000">
    <property type="entry name" value="HAD superfamily/HAD-like"/>
    <property type="match status" value="2"/>
</dbReference>
<dbReference type="InParanoid" id="A0A1E7FW86"/>
<evidence type="ECO:0000256" key="1">
    <source>
        <dbReference type="ARBA" id="ARBA00022801"/>
    </source>
</evidence>
<dbReference type="InterPro" id="IPR051540">
    <property type="entry name" value="S-2-haloacid_dehalogenase"/>
</dbReference>
<organism evidence="3 4">
    <name type="scientific">Fragilariopsis cylindrus CCMP1102</name>
    <dbReference type="NCBI Taxonomy" id="635003"/>
    <lineage>
        <taxon>Eukaryota</taxon>
        <taxon>Sar</taxon>
        <taxon>Stramenopiles</taxon>
        <taxon>Ochrophyta</taxon>
        <taxon>Bacillariophyta</taxon>
        <taxon>Bacillariophyceae</taxon>
        <taxon>Bacillariophycidae</taxon>
        <taxon>Bacillariales</taxon>
        <taxon>Bacillariaceae</taxon>
        <taxon>Fragilariopsis</taxon>
    </lineage>
</organism>
<dbReference type="GO" id="GO:0016787">
    <property type="term" value="F:hydrolase activity"/>
    <property type="evidence" value="ECO:0007669"/>
    <property type="project" value="UniProtKB-KW"/>
</dbReference>
<dbReference type="AlphaFoldDB" id="A0A1E7FW86"/>
<sequence>MKIRLCLLQLIAISSLTDVGTTNAFVSRTSTRQIAKGSSTTSPSCITSTLYSEKTVETNVSENSVVPSKSKVKKVGLLTFDLDDTLYPIAAIVEAANAAFVTAMERYGFMGVSAFDIVSSGRVVREELAQTDPEAAAGLTHTEIREMAIRREMERIIYDRKLKECADDWATPVASLSDIVRKPAAKWAKAEVSDAVVQQVLTAWEMERHHSAERHIFPSVIDSLKKIKEEHPDVIIGAVTDGKANPLLMTFTLAPYFDFCMSWEDEQGGRQQFFRDLNDVETTPELTWIYDAARHKYAVLKEAQCAISAAKIEDGKANIEPLVWPDNYDDLVWIHVGDDLAFDVGGSVACGAKTILVELPKSLGQTAPYRFDTTIQQPDWSTTSPIELEARISMNKAARDLVSVEINTLERLPIAINQILQDDL</sequence>
<feature type="signal peptide" evidence="2">
    <location>
        <begin position="1"/>
        <end position="24"/>
    </location>
</feature>
<evidence type="ECO:0000256" key="2">
    <source>
        <dbReference type="SAM" id="SignalP"/>
    </source>
</evidence>
<dbReference type="EMBL" id="KV784353">
    <property type="protein sequence ID" value="OEU22428.1"/>
    <property type="molecule type" value="Genomic_DNA"/>
</dbReference>
<dbReference type="Gene3D" id="1.20.120.1600">
    <property type="match status" value="1"/>
</dbReference>
<accession>A0A1E7FW86</accession>
<protein>
    <recommendedName>
        <fullName evidence="5">HAD-like protein</fullName>
    </recommendedName>
</protein>
<proteinExistence type="predicted"/>
<evidence type="ECO:0000313" key="4">
    <source>
        <dbReference type="Proteomes" id="UP000095751"/>
    </source>
</evidence>
<dbReference type="OrthoDB" id="444127at2759"/>
<dbReference type="InterPro" id="IPR036412">
    <property type="entry name" value="HAD-like_sf"/>
</dbReference>
<dbReference type="InterPro" id="IPR023214">
    <property type="entry name" value="HAD_sf"/>
</dbReference>
<dbReference type="SUPFAM" id="SSF56784">
    <property type="entry name" value="HAD-like"/>
    <property type="match status" value="1"/>
</dbReference>
<keyword evidence="4" id="KW-1185">Reference proteome</keyword>
<keyword evidence="1" id="KW-0378">Hydrolase</keyword>
<keyword evidence="2" id="KW-0732">Signal</keyword>
<feature type="chain" id="PRO_5009193603" description="HAD-like protein" evidence="2">
    <location>
        <begin position="25"/>
        <end position="424"/>
    </location>
</feature>
<name>A0A1E7FW86_9STRA</name>
<dbReference type="PANTHER" id="PTHR43316:SF8">
    <property type="entry name" value="HAD FAMILY HYDROLASE"/>
    <property type="match status" value="1"/>
</dbReference>
<dbReference type="PANTHER" id="PTHR43316">
    <property type="entry name" value="HYDROLASE, HALOACID DELAHOGENASE-RELATED"/>
    <property type="match status" value="1"/>
</dbReference>
<dbReference type="Proteomes" id="UP000095751">
    <property type="component" value="Unassembled WGS sequence"/>
</dbReference>
<evidence type="ECO:0000313" key="3">
    <source>
        <dbReference type="EMBL" id="OEU22428.1"/>
    </source>
</evidence>
<evidence type="ECO:0008006" key="5">
    <source>
        <dbReference type="Google" id="ProtNLM"/>
    </source>
</evidence>
<reference evidence="3 4" key="1">
    <citation type="submission" date="2016-09" db="EMBL/GenBank/DDBJ databases">
        <title>Extensive genetic diversity and differential bi-allelic expression allows diatom success in the polar Southern Ocean.</title>
        <authorList>
            <consortium name="DOE Joint Genome Institute"/>
            <person name="Mock T."/>
            <person name="Otillar R.P."/>
            <person name="Strauss J."/>
            <person name="Dupont C."/>
            <person name="Frickenhaus S."/>
            <person name="Maumus F."/>
            <person name="Mcmullan M."/>
            <person name="Sanges R."/>
            <person name="Schmutz J."/>
            <person name="Toseland A."/>
            <person name="Valas R."/>
            <person name="Veluchamy A."/>
            <person name="Ward B.J."/>
            <person name="Allen A."/>
            <person name="Barry K."/>
            <person name="Falciatore A."/>
            <person name="Ferrante M."/>
            <person name="Fortunato A.E."/>
            <person name="Gloeckner G."/>
            <person name="Gruber A."/>
            <person name="Hipkin R."/>
            <person name="Janech M."/>
            <person name="Kroth P."/>
            <person name="Leese F."/>
            <person name="Lindquist E."/>
            <person name="Lyon B.R."/>
            <person name="Martin J."/>
            <person name="Mayer C."/>
            <person name="Parker M."/>
            <person name="Quesneville H."/>
            <person name="Raymond J."/>
            <person name="Uhlig C."/>
            <person name="Valentin K.U."/>
            <person name="Worden A.Z."/>
            <person name="Armbrust E.V."/>
            <person name="Bowler C."/>
            <person name="Green B."/>
            <person name="Moulton V."/>
            <person name="Van Oosterhout C."/>
            <person name="Grigoriev I."/>
        </authorList>
    </citation>
    <scope>NUCLEOTIDE SEQUENCE [LARGE SCALE GENOMIC DNA]</scope>
    <source>
        <strain evidence="3 4">CCMP1102</strain>
    </source>
</reference>
<gene>
    <name evidence="3" type="ORF">FRACYDRAFT_232587</name>
</gene>
<dbReference type="KEGG" id="fcy:FRACYDRAFT_232587"/>